<dbReference type="InterPro" id="IPR036397">
    <property type="entry name" value="RNaseH_sf"/>
</dbReference>
<dbReference type="EMBL" id="BSPD01000056">
    <property type="protein sequence ID" value="GLS26557.1"/>
    <property type="molecule type" value="Genomic_DNA"/>
</dbReference>
<accession>A0AA37WPR2</accession>
<proteinExistence type="predicted"/>
<sequence>MREQYKQTTLLQTLGVTRSSYQYRMQMSTKQDSERQQLREKVVEIHTQSRAAAGSRVISANLKAQGFSVGRFKAARLMKEAKIESKQPGKKHSYKIADKTSSIADNHLQRGYDVEQKNRVWCGDVTYVWSGSQWLYLALVIDLFSRRIVGWACSDSPDTELTMNAFLLAYEARGKPTGILFHSDQGCHYTSLAYQNMLRRYGVRQSMSRRGNCWDNIIIERTFRTFKTEWMPKERYQSYSEAKTDIYQFIRHFNHHRLHSYNGYVTPAAAEELSA</sequence>
<organism evidence="2 3">
    <name type="scientific">Marinibactrum halimedae</name>
    <dbReference type="NCBI Taxonomy" id="1444977"/>
    <lineage>
        <taxon>Bacteria</taxon>
        <taxon>Pseudomonadati</taxon>
        <taxon>Pseudomonadota</taxon>
        <taxon>Gammaproteobacteria</taxon>
        <taxon>Cellvibrionales</taxon>
        <taxon>Cellvibrionaceae</taxon>
        <taxon>Marinibactrum</taxon>
    </lineage>
</organism>
<dbReference type="Pfam" id="PF00665">
    <property type="entry name" value="rve"/>
    <property type="match status" value="1"/>
</dbReference>
<feature type="domain" description="Integrase catalytic" evidence="1">
    <location>
        <begin position="113"/>
        <end position="274"/>
    </location>
</feature>
<keyword evidence="3" id="KW-1185">Reference proteome</keyword>
<dbReference type="InterPro" id="IPR048020">
    <property type="entry name" value="Transpos_IS3"/>
</dbReference>
<reference evidence="2 3" key="1">
    <citation type="journal article" date="2014" name="Int. J. Syst. Evol. Microbiol.">
        <title>Complete genome sequence of Corynebacterium casei LMG S-19264T (=DSM 44701T), isolated from a smear-ripened cheese.</title>
        <authorList>
            <consortium name="US DOE Joint Genome Institute (JGI-PGF)"/>
            <person name="Walter F."/>
            <person name="Albersmeier A."/>
            <person name="Kalinowski J."/>
            <person name="Ruckert C."/>
        </authorList>
    </citation>
    <scope>NUCLEOTIDE SEQUENCE [LARGE SCALE GENOMIC DNA]</scope>
    <source>
        <strain evidence="2 3">NBRC 110095</strain>
    </source>
</reference>
<dbReference type="NCBIfam" id="NF033516">
    <property type="entry name" value="transpos_IS3"/>
    <property type="match status" value="1"/>
</dbReference>
<dbReference type="SUPFAM" id="SSF53098">
    <property type="entry name" value="Ribonuclease H-like"/>
    <property type="match status" value="1"/>
</dbReference>
<dbReference type="Gene3D" id="3.30.420.10">
    <property type="entry name" value="Ribonuclease H-like superfamily/Ribonuclease H"/>
    <property type="match status" value="1"/>
</dbReference>
<dbReference type="AlphaFoldDB" id="A0AA37WPR2"/>
<comment type="caution">
    <text evidence="2">The sequence shown here is derived from an EMBL/GenBank/DDBJ whole genome shotgun (WGS) entry which is preliminary data.</text>
</comment>
<dbReference type="InterPro" id="IPR025948">
    <property type="entry name" value="HTH-like_dom"/>
</dbReference>
<protein>
    <submittedName>
        <fullName evidence="2">Transposase</fullName>
    </submittedName>
</protein>
<dbReference type="Pfam" id="PF13276">
    <property type="entry name" value="HTH_21"/>
    <property type="match status" value="1"/>
</dbReference>
<dbReference type="InterPro" id="IPR001584">
    <property type="entry name" value="Integrase_cat-core"/>
</dbReference>
<dbReference type="InterPro" id="IPR012337">
    <property type="entry name" value="RNaseH-like_sf"/>
</dbReference>
<dbReference type="Pfam" id="PF13333">
    <property type="entry name" value="rve_2"/>
    <property type="match status" value="1"/>
</dbReference>
<name>A0AA37WPR2_9GAMM</name>
<dbReference type="PANTHER" id="PTHR46889:SF4">
    <property type="entry name" value="TRANSPOSASE INSO FOR INSERTION SEQUENCE ELEMENT IS911B-RELATED"/>
    <property type="match status" value="1"/>
</dbReference>
<dbReference type="Proteomes" id="UP001156870">
    <property type="component" value="Unassembled WGS sequence"/>
</dbReference>
<evidence type="ECO:0000313" key="3">
    <source>
        <dbReference type="Proteomes" id="UP001156870"/>
    </source>
</evidence>
<dbReference type="GO" id="GO:0003676">
    <property type="term" value="F:nucleic acid binding"/>
    <property type="evidence" value="ECO:0007669"/>
    <property type="project" value="InterPro"/>
</dbReference>
<evidence type="ECO:0000259" key="1">
    <source>
        <dbReference type="PROSITE" id="PS50994"/>
    </source>
</evidence>
<dbReference type="PANTHER" id="PTHR46889">
    <property type="entry name" value="TRANSPOSASE INSF FOR INSERTION SEQUENCE IS3B-RELATED"/>
    <property type="match status" value="1"/>
</dbReference>
<gene>
    <name evidence="2" type="ORF">GCM10007877_22730</name>
</gene>
<dbReference type="GO" id="GO:0015074">
    <property type="term" value="P:DNA integration"/>
    <property type="evidence" value="ECO:0007669"/>
    <property type="project" value="InterPro"/>
</dbReference>
<dbReference type="PROSITE" id="PS50994">
    <property type="entry name" value="INTEGRASE"/>
    <property type="match status" value="1"/>
</dbReference>
<evidence type="ECO:0000313" key="2">
    <source>
        <dbReference type="EMBL" id="GLS26557.1"/>
    </source>
</evidence>
<dbReference type="InterPro" id="IPR050900">
    <property type="entry name" value="Transposase_IS3/IS150/IS904"/>
</dbReference>